<dbReference type="PANTHER" id="PTHR22911">
    <property type="entry name" value="ACYL-MALONYL CONDENSING ENZYME-RELATED"/>
    <property type="match status" value="1"/>
</dbReference>
<dbReference type="OrthoDB" id="306876at2759"/>
<dbReference type="Pfam" id="PF00892">
    <property type="entry name" value="EamA"/>
    <property type="match status" value="2"/>
</dbReference>
<organism evidence="8 9">
    <name type="scientific">Geosmithia morbida</name>
    <dbReference type="NCBI Taxonomy" id="1094350"/>
    <lineage>
        <taxon>Eukaryota</taxon>
        <taxon>Fungi</taxon>
        <taxon>Dikarya</taxon>
        <taxon>Ascomycota</taxon>
        <taxon>Pezizomycotina</taxon>
        <taxon>Sordariomycetes</taxon>
        <taxon>Hypocreomycetidae</taxon>
        <taxon>Hypocreales</taxon>
        <taxon>Bionectriaceae</taxon>
        <taxon>Geosmithia</taxon>
    </lineage>
</organism>
<feature type="compositionally biased region" description="Basic and acidic residues" evidence="5">
    <location>
        <begin position="438"/>
        <end position="450"/>
    </location>
</feature>
<feature type="compositionally biased region" description="Polar residues" evidence="5">
    <location>
        <begin position="14"/>
        <end position="31"/>
    </location>
</feature>
<dbReference type="InterPro" id="IPR037185">
    <property type="entry name" value="EmrE-like"/>
</dbReference>
<evidence type="ECO:0000313" key="9">
    <source>
        <dbReference type="Proteomes" id="UP000749293"/>
    </source>
</evidence>
<gene>
    <name evidence="8" type="ORF">GMORB2_0147</name>
</gene>
<reference evidence="8" key="1">
    <citation type="submission" date="2020-03" db="EMBL/GenBank/DDBJ databases">
        <title>Site-based positive gene gene selection in Geosmithia morbida across the United States reveals a broad range of putative effectors and factors for local host and environmental adapation.</title>
        <authorList>
            <person name="Onufrak A."/>
            <person name="Murdoch R.W."/>
            <person name="Gazis R."/>
            <person name="Huff M."/>
            <person name="Staton M."/>
            <person name="Klingeman W."/>
            <person name="Hadziabdic D."/>
        </authorList>
    </citation>
    <scope>NUCLEOTIDE SEQUENCE</scope>
    <source>
        <strain evidence="8">1262</strain>
    </source>
</reference>
<proteinExistence type="predicted"/>
<dbReference type="Proteomes" id="UP000749293">
    <property type="component" value="Unassembled WGS sequence"/>
</dbReference>
<comment type="subcellular location">
    <subcellularLocation>
        <location evidence="1">Membrane</location>
        <topology evidence="1">Multi-pass membrane protein</topology>
    </subcellularLocation>
</comment>
<feature type="domain" description="EamA" evidence="7">
    <location>
        <begin position="116"/>
        <end position="242"/>
    </location>
</feature>
<keyword evidence="4 6" id="KW-0472">Membrane</keyword>
<evidence type="ECO:0000256" key="5">
    <source>
        <dbReference type="SAM" id="MobiDB-lite"/>
    </source>
</evidence>
<feature type="region of interest" description="Disordered" evidence="5">
    <location>
        <begin position="1"/>
        <end position="88"/>
    </location>
</feature>
<sequence length="480" mass="52147">MSSQNDPPVPLLRRTSSGTDDDPYSTSSSGPTPVVDQAQHGALPHNIDTQDDVNTRQWIKDPSRTRMLSTSPVLRSLTPSPYSENRVALPPLPPQSALQRFWQRNKSAVLVAVSQFFGASMNLSARLLELQGDGMHPIQVLLLRQSITSLFCTAYMRWKGDGGPLMGSKDIRWLLIIRGVSGFFGIFGMWYSMMYLPLADATVITFLAPGVAGILCYFFLREPFTGIERLATFIALLGVVFIAQPASFFSNPEADEPTGEAPDGDSAIPGFGDDDIATTEERLMAIGVALLGVLGAAGAFTTLRILGKRAHPLVSVNIFGIACTIISVASLILAPLLDIGQPSLRWTWPGSVNEWLLLLSLGVMGFIMQYLLTAGLQGDRSNRANSMVYTHMLFAVSFDRWVFHHEMNLMSLAGCVLILGSAVVVVFLKKPARAQPKTEDVEGQRIHADNDDNDAGDNTESSPMLTSAGGNGENLSFQRL</sequence>
<feature type="transmembrane region" description="Helical" evidence="6">
    <location>
        <begin position="384"/>
        <end position="403"/>
    </location>
</feature>
<keyword evidence="2 6" id="KW-0812">Transmembrane</keyword>
<dbReference type="SUPFAM" id="SSF103481">
    <property type="entry name" value="Multidrug resistance efflux transporter EmrE"/>
    <property type="match status" value="2"/>
</dbReference>
<keyword evidence="3 6" id="KW-1133">Transmembrane helix</keyword>
<evidence type="ECO:0000256" key="2">
    <source>
        <dbReference type="ARBA" id="ARBA00022692"/>
    </source>
</evidence>
<protein>
    <submittedName>
        <fullName evidence="8">EamA-like transporter family</fullName>
    </submittedName>
</protein>
<evidence type="ECO:0000256" key="1">
    <source>
        <dbReference type="ARBA" id="ARBA00004141"/>
    </source>
</evidence>
<dbReference type="GO" id="GO:0016020">
    <property type="term" value="C:membrane"/>
    <property type="evidence" value="ECO:0007669"/>
    <property type="project" value="UniProtKB-SubCell"/>
</dbReference>
<dbReference type="GeneID" id="55966377"/>
<evidence type="ECO:0000259" key="7">
    <source>
        <dbReference type="Pfam" id="PF00892"/>
    </source>
</evidence>
<evidence type="ECO:0000256" key="3">
    <source>
        <dbReference type="ARBA" id="ARBA00022989"/>
    </source>
</evidence>
<comment type="caution">
    <text evidence="8">The sequence shown here is derived from an EMBL/GenBank/DDBJ whole genome shotgun (WGS) entry which is preliminary data.</text>
</comment>
<keyword evidence="9" id="KW-1185">Reference proteome</keyword>
<feature type="transmembrane region" description="Helical" evidence="6">
    <location>
        <begin position="313"/>
        <end position="335"/>
    </location>
</feature>
<feature type="transmembrane region" description="Helical" evidence="6">
    <location>
        <begin position="170"/>
        <end position="192"/>
    </location>
</feature>
<name>A0A9P4Z0F4_9HYPO</name>
<evidence type="ECO:0000256" key="6">
    <source>
        <dbReference type="SAM" id="Phobius"/>
    </source>
</evidence>
<feature type="region of interest" description="Disordered" evidence="5">
    <location>
        <begin position="438"/>
        <end position="480"/>
    </location>
</feature>
<dbReference type="PANTHER" id="PTHR22911:SF6">
    <property type="entry name" value="SOLUTE CARRIER FAMILY 35 MEMBER G1"/>
    <property type="match status" value="1"/>
</dbReference>
<dbReference type="EMBL" id="JAANYQ010000001">
    <property type="protein sequence ID" value="KAF4126411.1"/>
    <property type="molecule type" value="Genomic_DNA"/>
</dbReference>
<accession>A0A9P4Z0F4</accession>
<feature type="transmembrane region" description="Helical" evidence="6">
    <location>
        <begin position="230"/>
        <end position="249"/>
    </location>
</feature>
<dbReference type="AlphaFoldDB" id="A0A9P4Z0F4"/>
<feature type="domain" description="EamA" evidence="7">
    <location>
        <begin position="285"/>
        <end position="426"/>
    </location>
</feature>
<feature type="transmembrane region" description="Helical" evidence="6">
    <location>
        <begin position="409"/>
        <end position="428"/>
    </location>
</feature>
<feature type="transmembrane region" description="Helical" evidence="6">
    <location>
        <begin position="283"/>
        <end position="306"/>
    </location>
</feature>
<feature type="compositionally biased region" description="Polar residues" evidence="5">
    <location>
        <begin position="66"/>
        <end position="83"/>
    </location>
</feature>
<feature type="transmembrane region" description="Helical" evidence="6">
    <location>
        <begin position="198"/>
        <end position="218"/>
    </location>
</feature>
<evidence type="ECO:0000256" key="4">
    <source>
        <dbReference type="ARBA" id="ARBA00023136"/>
    </source>
</evidence>
<dbReference type="InterPro" id="IPR000620">
    <property type="entry name" value="EamA_dom"/>
</dbReference>
<dbReference type="RefSeq" id="XP_035325063.1">
    <property type="nucleotide sequence ID" value="XM_035462133.1"/>
</dbReference>
<feature type="transmembrane region" description="Helical" evidence="6">
    <location>
        <begin position="355"/>
        <end position="372"/>
    </location>
</feature>
<evidence type="ECO:0000313" key="8">
    <source>
        <dbReference type="EMBL" id="KAF4126411.1"/>
    </source>
</evidence>